<evidence type="ECO:0000313" key="1">
    <source>
        <dbReference type="EMBL" id="RYO87852.1"/>
    </source>
</evidence>
<comment type="caution">
    <text evidence="1">The sequence shown here is derived from an EMBL/GenBank/DDBJ whole genome shotgun (WGS) entry which is preliminary data.</text>
</comment>
<protein>
    <submittedName>
        <fullName evidence="1">Uncharacterized protein</fullName>
    </submittedName>
</protein>
<proteinExistence type="predicted"/>
<organism evidence="1 2">
    <name type="scientific">Monosporascus cannonballus</name>
    <dbReference type="NCBI Taxonomy" id="155416"/>
    <lineage>
        <taxon>Eukaryota</taxon>
        <taxon>Fungi</taxon>
        <taxon>Dikarya</taxon>
        <taxon>Ascomycota</taxon>
        <taxon>Pezizomycotina</taxon>
        <taxon>Sordariomycetes</taxon>
        <taxon>Xylariomycetidae</taxon>
        <taxon>Xylariales</taxon>
        <taxon>Xylariales incertae sedis</taxon>
        <taxon>Monosporascus</taxon>
    </lineage>
</organism>
<evidence type="ECO:0000313" key="2">
    <source>
        <dbReference type="Proteomes" id="UP000294003"/>
    </source>
</evidence>
<name>A0ABY0H8Y2_9PEZI</name>
<reference evidence="1 2" key="1">
    <citation type="submission" date="2018-06" db="EMBL/GenBank/DDBJ databases">
        <title>Complete Genomes of Monosporascus.</title>
        <authorList>
            <person name="Robinson A.J."/>
            <person name="Natvig D.O."/>
        </authorList>
    </citation>
    <scope>NUCLEOTIDE SEQUENCE [LARGE SCALE GENOMIC DNA]</scope>
    <source>
        <strain evidence="1 2">CBS 609.92</strain>
    </source>
</reference>
<dbReference type="EMBL" id="QJNS01000095">
    <property type="protein sequence ID" value="RYO87852.1"/>
    <property type="molecule type" value="Genomic_DNA"/>
</dbReference>
<accession>A0ABY0H8Y2</accession>
<keyword evidence="2" id="KW-1185">Reference proteome</keyword>
<sequence>MRRRSSCASRDMATMHFYEERGQEPTTAHYTECAAYTQDSNNLAILAGIANITYAKSTLTYLSDSNVLPYGNAFYDEGGNDLGEAFSTRICAFISYFEIATRSGTGYVNSALYQIHRTYS</sequence>
<dbReference type="Proteomes" id="UP000294003">
    <property type="component" value="Unassembled WGS sequence"/>
</dbReference>
<gene>
    <name evidence="1" type="ORF">DL762_004038</name>
</gene>